<evidence type="ECO:0000256" key="1">
    <source>
        <dbReference type="ARBA" id="ARBA00022475"/>
    </source>
</evidence>
<evidence type="ECO:0000256" key="2">
    <source>
        <dbReference type="ARBA" id="ARBA00022519"/>
    </source>
</evidence>
<proteinExistence type="predicted"/>
<dbReference type="EMBL" id="QRGA01000005">
    <property type="protein sequence ID" value="RDU99376.1"/>
    <property type="molecule type" value="Genomic_DNA"/>
</dbReference>
<keyword evidence="1" id="KW-1003">Cell membrane</keyword>
<accession>A0A3D8K3A1</accession>
<keyword evidence="7" id="KW-1185">Reference proteome</keyword>
<dbReference type="Gene3D" id="3.40.50.300">
    <property type="entry name" value="P-loop containing nucleotide triphosphate hydrolases"/>
    <property type="match status" value="1"/>
</dbReference>
<organism evidence="6 7">
    <name type="scientific">Trinickia dinghuensis</name>
    <dbReference type="NCBI Taxonomy" id="2291023"/>
    <lineage>
        <taxon>Bacteria</taxon>
        <taxon>Pseudomonadati</taxon>
        <taxon>Pseudomonadota</taxon>
        <taxon>Betaproteobacteria</taxon>
        <taxon>Burkholderiales</taxon>
        <taxon>Burkholderiaceae</taxon>
        <taxon>Trinickia</taxon>
    </lineage>
</organism>
<dbReference type="AlphaFoldDB" id="A0A3D8K3A1"/>
<evidence type="ECO:0000256" key="4">
    <source>
        <dbReference type="ARBA" id="ARBA00022840"/>
    </source>
</evidence>
<protein>
    <submittedName>
        <fullName evidence="6">ATP-binding cassette domain-containing protein</fullName>
    </submittedName>
</protein>
<evidence type="ECO:0000256" key="3">
    <source>
        <dbReference type="ARBA" id="ARBA00022741"/>
    </source>
</evidence>
<evidence type="ECO:0000259" key="5">
    <source>
        <dbReference type="PROSITE" id="PS50893"/>
    </source>
</evidence>
<dbReference type="GO" id="GO:0005524">
    <property type="term" value="F:ATP binding"/>
    <property type="evidence" value="ECO:0007669"/>
    <property type="project" value="UniProtKB-KW"/>
</dbReference>
<dbReference type="PROSITE" id="PS00211">
    <property type="entry name" value="ABC_TRANSPORTER_1"/>
    <property type="match status" value="1"/>
</dbReference>
<keyword evidence="4 6" id="KW-0067">ATP-binding</keyword>
<evidence type="ECO:0000313" key="6">
    <source>
        <dbReference type="EMBL" id="RDU99376.1"/>
    </source>
</evidence>
<dbReference type="SUPFAM" id="SSF52540">
    <property type="entry name" value="P-loop containing nucleoside triphosphate hydrolases"/>
    <property type="match status" value="1"/>
</dbReference>
<dbReference type="SMART" id="SM00382">
    <property type="entry name" value="AAA"/>
    <property type="match status" value="1"/>
</dbReference>
<reference evidence="6 7" key="1">
    <citation type="submission" date="2018-08" db="EMBL/GenBank/DDBJ databases">
        <title>Paraburkholderia sp. DHOM06 isolated from forest soil.</title>
        <authorList>
            <person name="Gao Z.-H."/>
            <person name="Qiu L.-H."/>
        </authorList>
    </citation>
    <scope>NUCLEOTIDE SEQUENCE [LARGE SCALE GENOMIC DNA]</scope>
    <source>
        <strain evidence="6 7">DHOM06</strain>
    </source>
</reference>
<gene>
    <name evidence="6" type="ORF">DWV00_09750</name>
</gene>
<dbReference type="OrthoDB" id="9804819at2"/>
<dbReference type="GO" id="GO:0016887">
    <property type="term" value="F:ATP hydrolysis activity"/>
    <property type="evidence" value="ECO:0007669"/>
    <property type="project" value="InterPro"/>
</dbReference>
<dbReference type="Proteomes" id="UP000256838">
    <property type="component" value="Unassembled WGS sequence"/>
</dbReference>
<sequence length="267" mass="29011">MNGHPVIETRQLVRRFGTFTAVDALTLSVEPGEIFGLLGRNGAGKSTVIKMLTTLLPPTSGSATVGGYDIVREPASVRRCIGYVPQALSADGDLTGYENLLVFAKLYDIARGERAERIRDSLAIMGLSDFADKLVKTYSGGMIRRLEIAQSTLHRPRVLFLDEPTVGLDPVARVSVWEQVRRLQSQSGSAILLTTHYLEEAEELCRRVAILCRGRVAAMGTPAELKAAVGAGATFEDVFERFTGADTMLPGAYDETSQTRRAAHRLG</sequence>
<keyword evidence="3" id="KW-0547">Nucleotide-binding</keyword>
<dbReference type="InterPro" id="IPR003593">
    <property type="entry name" value="AAA+_ATPase"/>
</dbReference>
<dbReference type="InterPro" id="IPR017871">
    <property type="entry name" value="ABC_transporter-like_CS"/>
</dbReference>
<comment type="caution">
    <text evidence="6">The sequence shown here is derived from an EMBL/GenBank/DDBJ whole genome shotgun (WGS) entry which is preliminary data.</text>
</comment>
<dbReference type="InterPro" id="IPR003439">
    <property type="entry name" value="ABC_transporter-like_ATP-bd"/>
</dbReference>
<name>A0A3D8K3A1_9BURK</name>
<keyword evidence="2" id="KW-0997">Cell inner membrane</keyword>
<dbReference type="Pfam" id="PF00005">
    <property type="entry name" value="ABC_tran"/>
    <property type="match status" value="1"/>
</dbReference>
<keyword evidence="2" id="KW-0472">Membrane</keyword>
<dbReference type="RefSeq" id="WP_115533350.1">
    <property type="nucleotide sequence ID" value="NZ_QRGA01000005.1"/>
</dbReference>
<dbReference type="InterPro" id="IPR027417">
    <property type="entry name" value="P-loop_NTPase"/>
</dbReference>
<evidence type="ECO:0000313" key="7">
    <source>
        <dbReference type="Proteomes" id="UP000256838"/>
    </source>
</evidence>
<dbReference type="PROSITE" id="PS50893">
    <property type="entry name" value="ABC_TRANSPORTER_2"/>
    <property type="match status" value="1"/>
</dbReference>
<feature type="domain" description="ABC transporter" evidence="5">
    <location>
        <begin position="7"/>
        <end position="238"/>
    </location>
</feature>
<dbReference type="PANTHER" id="PTHR43582">
    <property type="entry name" value="LINEARMYCIN RESISTANCE ATP-BINDING PROTEIN LNRL"/>
    <property type="match status" value="1"/>
</dbReference>
<dbReference type="PANTHER" id="PTHR43582:SF2">
    <property type="entry name" value="LINEARMYCIN RESISTANCE ATP-BINDING PROTEIN LNRL"/>
    <property type="match status" value="1"/>
</dbReference>